<gene>
    <name evidence="1" type="ORF">VFPPC_02352</name>
</gene>
<dbReference type="InterPro" id="IPR053204">
    <property type="entry name" value="Oxopyrrolidines_Biosynth-assoc"/>
</dbReference>
<name>A0A179FX18_METCM</name>
<dbReference type="GeneID" id="28846011"/>
<proteinExistence type="predicted"/>
<dbReference type="AlphaFoldDB" id="A0A179FX18"/>
<reference evidence="1 2" key="1">
    <citation type="journal article" date="2016" name="PLoS Pathog.">
        <title>Biosynthesis of antibiotic leucinostatins in bio-control fungus Purpureocillium lilacinum and their inhibition on phytophthora revealed by genome mining.</title>
        <authorList>
            <person name="Wang G."/>
            <person name="Liu Z."/>
            <person name="Lin R."/>
            <person name="Li E."/>
            <person name="Mao Z."/>
            <person name="Ling J."/>
            <person name="Yang Y."/>
            <person name="Yin W.B."/>
            <person name="Xie B."/>
        </authorList>
    </citation>
    <scope>NUCLEOTIDE SEQUENCE [LARGE SCALE GENOMIC DNA]</scope>
    <source>
        <strain evidence="1">170</strain>
    </source>
</reference>
<comment type="caution">
    <text evidence="1">The sequence shown here is derived from an EMBL/GenBank/DDBJ whole genome shotgun (WGS) entry which is preliminary data.</text>
</comment>
<keyword evidence="2" id="KW-1185">Reference proteome</keyword>
<dbReference type="STRING" id="1380566.A0A179FX18"/>
<accession>A0A179FX18</accession>
<dbReference type="EMBL" id="LSBJ02000002">
    <property type="protein sequence ID" value="OAQ69768.1"/>
    <property type="molecule type" value="Genomic_DNA"/>
</dbReference>
<evidence type="ECO:0000313" key="1">
    <source>
        <dbReference type="EMBL" id="OAQ69768.1"/>
    </source>
</evidence>
<protein>
    <submittedName>
        <fullName evidence="1">Uncharacterized protein</fullName>
    </submittedName>
</protein>
<dbReference type="Pfam" id="PF12311">
    <property type="entry name" value="DUF3632"/>
    <property type="match status" value="1"/>
</dbReference>
<evidence type="ECO:0000313" key="2">
    <source>
        <dbReference type="Proteomes" id="UP000078397"/>
    </source>
</evidence>
<dbReference type="RefSeq" id="XP_018146305.1">
    <property type="nucleotide sequence ID" value="XM_018282017.1"/>
</dbReference>
<dbReference type="Proteomes" id="UP000078397">
    <property type="component" value="Unassembled WGS sequence"/>
</dbReference>
<organism evidence="1 2">
    <name type="scientific">Pochonia chlamydosporia 170</name>
    <dbReference type="NCBI Taxonomy" id="1380566"/>
    <lineage>
        <taxon>Eukaryota</taxon>
        <taxon>Fungi</taxon>
        <taxon>Dikarya</taxon>
        <taxon>Ascomycota</taxon>
        <taxon>Pezizomycotina</taxon>
        <taxon>Sordariomycetes</taxon>
        <taxon>Hypocreomycetidae</taxon>
        <taxon>Hypocreales</taxon>
        <taxon>Clavicipitaceae</taxon>
        <taxon>Pochonia</taxon>
    </lineage>
</organism>
<dbReference type="PANTHER" id="PTHR38797">
    <property type="entry name" value="NUCLEAR PORE COMPLEX PROTEIN NUP85-RELATED"/>
    <property type="match status" value="1"/>
</dbReference>
<dbReference type="KEGG" id="pchm:VFPPC_02352"/>
<dbReference type="InterPro" id="IPR022085">
    <property type="entry name" value="OpdG"/>
</dbReference>
<dbReference type="PANTHER" id="PTHR38797:SF4">
    <property type="entry name" value="NUCLEAR PORE COMPLEX PROTEIN NUP85"/>
    <property type="match status" value="1"/>
</dbReference>
<sequence length="285" mass="32835">MSSLTFRFDPPERPKKKKFDKRLVFDLLTNYLQPTAKERPHDVAEEIIHHMRKAGDAEHDKLAELLVQIATQIPYNHVSQLKLVRIAEILGSPKENFGWIFGGTKFVKRTRRLSKLRALVQDEIPFDTFKHAEYFINFHSFCALLSAGSLWDTNPSFAIRCLRAAFEDRARHDDGGSVQGARRRPYGFVMAAAQWIFWYGQALYKQVTWSDFGNDPITASMWQCGPGYKASGLARGVLDKSRWEFWRTGFQTAARESTYPEECRILASKAACIMEQLERDTVFSR</sequence>
<dbReference type="OrthoDB" id="3350591at2759"/>